<gene>
    <name evidence="1" type="ORF">HU200_023722</name>
</gene>
<organism evidence="1 2">
    <name type="scientific">Digitaria exilis</name>
    <dbReference type="NCBI Taxonomy" id="1010633"/>
    <lineage>
        <taxon>Eukaryota</taxon>
        <taxon>Viridiplantae</taxon>
        <taxon>Streptophyta</taxon>
        <taxon>Embryophyta</taxon>
        <taxon>Tracheophyta</taxon>
        <taxon>Spermatophyta</taxon>
        <taxon>Magnoliopsida</taxon>
        <taxon>Liliopsida</taxon>
        <taxon>Poales</taxon>
        <taxon>Poaceae</taxon>
        <taxon>PACMAD clade</taxon>
        <taxon>Panicoideae</taxon>
        <taxon>Panicodae</taxon>
        <taxon>Paniceae</taxon>
        <taxon>Anthephorinae</taxon>
        <taxon>Digitaria</taxon>
    </lineage>
</organism>
<dbReference type="EMBL" id="JACEFO010001695">
    <property type="protein sequence ID" value="KAF8720477.1"/>
    <property type="molecule type" value="Genomic_DNA"/>
</dbReference>
<sequence length="18" mass="2049">MLNSVYKNVGHHFLVTCS</sequence>
<evidence type="ECO:0000313" key="2">
    <source>
        <dbReference type="Proteomes" id="UP000636709"/>
    </source>
</evidence>
<keyword evidence="2" id="KW-1185">Reference proteome</keyword>
<dbReference type="AlphaFoldDB" id="A0A835EXD6"/>
<dbReference type="Proteomes" id="UP000636709">
    <property type="component" value="Unassembled WGS sequence"/>
</dbReference>
<accession>A0A835EXD6</accession>
<proteinExistence type="predicted"/>
<protein>
    <submittedName>
        <fullName evidence="1">Uncharacterized protein</fullName>
    </submittedName>
</protein>
<name>A0A835EXD6_9POAL</name>
<reference evidence="1" key="1">
    <citation type="submission" date="2020-07" db="EMBL/GenBank/DDBJ databases">
        <title>Genome sequence and genetic diversity analysis of an under-domesticated orphan crop, white fonio (Digitaria exilis).</title>
        <authorList>
            <person name="Bennetzen J.L."/>
            <person name="Chen S."/>
            <person name="Ma X."/>
            <person name="Wang X."/>
            <person name="Yssel A.E.J."/>
            <person name="Chaluvadi S.R."/>
            <person name="Johnson M."/>
            <person name="Gangashetty P."/>
            <person name="Hamidou F."/>
            <person name="Sanogo M.D."/>
            <person name="Zwaenepoel A."/>
            <person name="Wallace J."/>
            <person name="Van De Peer Y."/>
            <person name="Van Deynze A."/>
        </authorList>
    </citation>
    <scope>NUCLEOTIDE SEQUENCE</scope>
    <source>
        <tissue evidence="1">Leaves</tissue>
    </source>
</reference>
<comment type="caution">
    <text evidence="1">The sequence shown here is derived from an EMBL/GenBank/DDBJ whole genome shotgun (WGS) entry which is preliminary data.</text>
</comment>
<evidence type="ECO:0000313" key="1">
    <source>
        <dbReference type="EMBL" id="KAF8720477.1"/>
    </source>
</evidence>